<dbReference type="PRINTS" id="PR00054">
    <property type="entry name" value="FUNGALZNCYS"/>
</dbReference>
<keyword evidence="8" id="KW-1185">Reference proteome</keyword>
<dbReference type="Proteomes" id="UP000267251">
    <property type="component" value="Unassembled WGS sequence"/>
</dbReference>
<dbReference type="GO" id="GO:0003677">
    <property type="term" value="F:DNA binding"/>
    <property type="evidence" value="ECO:0007669"/>
    <property type="project" value="InterPro"/>
</dbReference>
<dbReference type="CDD" id="cd00067">
    <property type="entry name" value="GAL4"/>
    <property type="match status" value="1"/>
</dbReference>
<sequence>DHHHSAGQGKRRKINLACESCRRRKVRCDSVRPSCTGCLDHGLACVYPTESKKRGPRQGYLGRLEARL</sequence>
<keyword evidence="4" id="KW-0804">Transcription</keyword>
<dbReference type="InterPro" id="IPR036864">
    <property type="entry name" value="Zn2-C6_fun-type_DNA-bd_sf"/>
</dbReference>
<evidence type="ECO:0000256" key="5">
    <source>
        <dbReference type="ARBA" id="ARBA00023242"/>
    </source>
</evidence>
<dbReference type="InterPro" id="IPR001138">
    <property type="entry name" value="Zn2Cys6_DnaBD"/>
</dbReference>
<dbReference type="InterPro" id="IPR050815">
    <property type="entry name" value="TF_fung"/>
</dbReference>
<dbReference type="AlphaFoldDB" id="A0A4P9Y5D0"/>
<dbReference type="PROSITE" id="PS50048">
    <property type="entry name" value="ZN2_CY6_FUNGAL_2"/>
    <property type="match status" value="1"/>
</dbReference>
<dbReference type="PRINTS" id="PR00755">
    <property type="entry name" value="AFLATOXINBRP"/>
</dbReference>
<keyword evidence="3" id="KW-0805">Transcription regulation</keyword>
<dbReference type="SUPFAM" id="SSF57701">
    <property type="entry name" value="Zn2/Cys6 DNA-binding domain"/>
    <property type="match status" value="1"/>
</dbReference>
<dbReference type="GO" id="GO:0000981">
    <property type="term" value="F:DNA-binding transcription factor activity, RNA polymerase II-specific"/>
    <property type="evidence" value="ECO:0007669"/>
    <property type="project" value="InterPro"/>
</dbReference>
<dbReference type="Pfam" id="PF00172">
    <property type="entry name" value="Zn_clus"/>
    <property type="match status" value="1"/>
</dbReference>
<evidence type="ECO:0000259" key="6">
    <source>
        <dbReference type="PROSITE" id="PS50048"/>
    </source>
</evidence>
<keyword evidence="5" id="KW-0539">Nucleus</keyword>
<dbReference type="GO" id="GO:0005634">
    <property type="term" value="C:nucleus"/>
    <property type="evidence" value="ECO:0007669"/>
    <property type="project" value="UniProtKB-SubCell"/>
</dbReference>
<dbReference type="OrthoDB" id="2123952at2759"/>
<dbReference type="SMART" id="SM00066">
    <property type="entry name" value="GAL4"/>
    <property type="match status" value="1"/>
</dbReference>
<comment type="subcellular location">
    <subcellularLocation>
        <location evidence="1">Nucleus</location>
    </subcellularLocation>
</comment>
<evidence type="ECO:0000313" key="8">
    <source>
        <dbReference type="Proteomes" id="UP000267251"/>
    </source>
</evidence>
<evidence type="ECO:0000256" key="3">
    <source>
        <dbReference type="ARBA" id="ARBA00023015"/>
    </source>
</evidence>
<feature type="non-terminal residue" evidence="7">
    <location>
        <position position="68"/>
    </location>
</feature>
<dbReference type="GO" id="GO:0008270">
    <property type="term" value="F:zinc ion binding"/>
    <property type="evidence" value="ECO:0007669"/>
    <property type="project" value="InterPro"/>
</dbReference>
<keyword evidence="2" id="KW-0479">Metal-binding</keyword>
<dbReference type="PANTHER" id="PTHR47338">
    <property type="entry name" value="ZN(II)2CYS6 TRANSCRIPTION FACTOR (EUROFUNG)-RELATED"/>
    <property type="match status" value="1"/>
</dbReference>
<gene>
    <name evidence="7" type="ORF">BJ684DRAFT_3294</name>
</gene>
<organism evidence="7 8">
    <name type="scientific">Piptocephalis cylindrospora</name>
    <dbReference type="NCBI Taxonomy" id="1907219"/>
    <lineage>
        <taxon>Eukaryota</taxon>
        <taxon>Fungi</taxon>
        <taxon>Fungi incertae sedis</taxon>
        <taxon>Zoopagomycota</taxon>
        <taxon>Zoopagomycotina</taxon>
        <taxon>Zoopagomycetes</taxon>
        <taxon>Zoopagales</taxon>
        <taxon>Piptocephalidaceae</taxon>
        <taxon>Piptocephalis</taxon>
    </lineage>
</organism>
<protein>
    <recommendedName>
        <fullName evidence="6">Zn(2)-C6 fungal-type domain-containing protein</fullName>
    </recommendedName>
</protein>
<evidence type="ECO:0000313" key="7">
    <source>
        <dbReference type="EMBL" id="RKP14218.1"/>
    </source>
</evidence>
<dbReference type="PANTHER" id="PTHR47338:SF5">
    <property type="entry name" value="ZN(II)2CYS6 TRANSCRIPTION FACTOR (EUROFUNG)"/>
    <property type="match status" value="1"/>
</dbReference>
<dbReference type="PROSITE" id="PS00463">
    <property type="entry name" value="ZN2_CY6_FUNGAL_1"/>
    <property type="match status" value="1"/>
</dbReference>
<name>A0A4P9Y5D0_9FUNG</name>
<evidence type="ECO:0000256" key="1">
    <source>
        <dbReference type="ARBA" id="ARBA00004123"/>
    </source>
</evidence>
<dbReference type="Gene3D" id="4.10.240.10">
    <property type="entry name" value="Zn(2)-C6 fungal-type DNA-binding domain"/>
    <property type="match status" value="1"/>
</dbReference>
<feature type="domain" description="Zn(2)-C6 fungal-type" evidence="6">
    <location>
        <begin position="17"/>
        <end position="47"/>
    </location>
</feature>
<reference evidence="8" key="1">
    <citation type="journal article" date="2018" name="Nat. Microbiol.">
        <title>Leveraging single-cell genomics to expand the fungal tree of life.</title>
        <authorList>
            <person name="Ahrendt S.R."/>
            <person name="Quandt C.A."/>
            <person name="Ciobanu D."/>
            <person name="Clum A."/>
            <person name="Salamov A."/>
            <person name="Andreopoulos B."/>
            <person name="Cheng J.F."/>
            <person name="Woyke T."/>
            <person name="Pelin A."/>
            <person name="Henrissat B."/>
            <person name="Reynolds N.K."/>
            <person name="Benny G.L."/>
            <person name="Smith M.E."/>
            <person name="James T.Y."/>
            <person name="Grigoriev I.V."/>
        </authorList>
    </citation>
    <scope>NUCLEOTIDE SEQUENCE [LARGE SCALE GENOMIC DNA]</scope>
</reference>
<evidence type="ECO:0000256" key="2">
    <source>
        <dbReference type="ARBA" id="ARBA00022723"/>
    </source>
</evidence>
<proteinExistence type="predicted"/>
<feature type="non-terminal residue" evidence="7">
    <location>
        <position position="1"/>
    </location>
</feature>
<accession>A0A4P9Y5D0</accession>
<dbReference type="EMBL" id="KZ987866">
    <property type="protein sequence ID" value="RKP14218.1"/>
    <property type="molecule type" value="Genomic_DNA"/>
</dbReference>
<evidence type="ECO:0000256" key="4">
    <source>
        <dbReference type="ARBA" id="ARBA00023163"/>
    </source>
</evidence>
<dbReference type="InterPro" id="IPR020448">
    <property type="entry name" value="Maltose_ferment_reg_DNA-bd"/>
</dbReference>